<evidence type="ECO:0000313" key="14">
    <source>
        <dbReference type="RefSeq" id="XP_056859928.1"/>
    </source>
</evidence>
<dbReference type="CDD" id="cd02248">
    <property type="entry name" value="Peptidase_C1A"/>
    <property type="match status" value="1"/>
</dbReference>
<dbReference type="EC" id="3.4.22.16" evidence="8"/>
<reference evidence="12" key="1">
    <citation type="journal article" date="2019" name="Database">
        <title>The radish genome database (RadishGD): an integrated information resource for radish genomics.</title>
        <authorList>
            <person name="Yu H.J."/>
            <person name="Baek S."/>
            <person name="Lee Y.J."/>
            <person name="Cho A."/>
            <person name="Mun J.H."/>
        </authorList>
    </citation>
    <scope>NUCLEOTIDE SEQUENCE [LARGE SCALE GENOMIC DNA]</scope>
    <source>
        <strain evidence="12">cv. WK10039</strain>
    </source>
</reference>
<evidence type="ECO:0000259" key="10">
    <source>
        <dbReference type="SMART" id="SM00645"/>
    </source>
</evidence>
<dbReference type="SMART" id="SM00848">
    <property type="entry name" value="Inhibitor_I29"/>
    <property type="match status" value="1"/>
</dbReference>
<dbReference type="InterPro" id="IPR038765">
    <property type="entry name" value="Papain-like_cys_pep_sf"/>
</dbReference>
<evidence type="ECO:0000259" key="11">
    <source>
        <dbReference type="SMART" id="SM00848"/>
    </source>
</evidence>
<evidence type="ECO:0000313" key="12">
    <source>
        <dbReference type="Proteomes" id="UP000504610"/>
    </source>
</evidence>
<feature type="domain" description="Peptidase C1A papain C-terminal" evidence="10">
    <location>
        <begin position="123"/>
        <end position="339"/>
    </location>
</feature>
<feature type="signal peptide" evidence="9">
    <location>
        <begin position="1"/>
        <end position="21"/>
    </location>
</feature>
<dbReference type="RefSeq" id="XP_056859928.1">
    <property type="nucleotide sequence ID" value="XM_057003948.1"/>
</dbReference>
<dbReference type="SMART" id="SM00645">
    <property type="entry name" value="Pept_C1"/>
    <property type="match status" value="1"/>
</dbReference>
<organism evidence="12 13">
    <name type="scientific">Raphanus sativus</name>
    <name type="common">Radish</name>
    <name type="synonym">Raphanus raphanistrum var. sativus</name>
    <dbReference type="NCBI Taxonomy" id="3726"/>
    <lineage>
        <taxon>Eukaryota</taxon>
        <taxon>Viridiplantae</taxon>
        <taxon>Streptophyta</taxon>
        <taxon>Embryophyta</taxon>
        <taxon>Tracheophyta</taxon>
        <taxon>Spermatophyta</taxon>
        <taxon>Magnoliopsida</taxon>
        <taxon>eudicotyledons</taxon>
        <taxon>Gunneridae</taxon>
        <taxon>Pentapetalae</taxon>
        <taxon>rosids</taxon>
        <taxon>malvids</taxon>
        <taxon>Brassicales</taxon>
        <taxon>Brassicaceae</taxon>
        <taxon>Brassiceae</taxon>
        <taxon>Raphanus</taxon>
    </lineage>
</organism>
<feature type="domain" description="Cathepsin propeptide inhibitor" evidence="11">
    <location>
        <begin position="56"/>
        <end position="112"/>
    </location>
</feature>
<keyword evidence="9" id="KW-0732">Signal</keyword>
<dbReference type="GeneID" id="108846542"/>
<dbReference type="KEGG" id="rsz:108846542"/>
<keyword evidence="2" id="KW-0645">Protease</keyword>
<evidence type="ECO:0000256" key="6">
    <source>
        <dbReference type="ARBA" id="ARBA00036517"/>
    </source>
</evidence>
<comment type="function">
    <text evidence="7">May play a role in proteolysis leading to mobilization of nitrogen during senescence and starvation.</text>
</comment>
<dbReference type="InterPro" id="IPR000668">
    <property type="entry name" value="Peptidase_C1A_C"/>
</dbReference>
<gene>
    <name evidence="13" type="primary">LOC108846542</name>
    <name evidence="14" type="synonym">LOC130508428</name>
</gene>
<evidence type="ECO:0000256" key="2">
    <source>
        <dbReference type="ARBA" id="ARBA00022670"/>
    </source>
</evidence>
<dbReference type="GO" id="GO:0050547">
    <property type="term" value="F:feruloyl-CoA hydratase/lyase activity"/>
    <property type="evidence" value="ECO:0007669"/>
    <property type="project" value="UniProtKB-ARBA"/>
</dbReference>
<keyword evidence="12" id="KW-1185">Reference proteome</keyword>
<dbReference type="Pfam" id="PF08246">
    <property type="entry name" value="Inhibitor_I29"/>
    <property type="match status" value="1"/>
</dbReference>
<keyword evidence="5" id="KW-1015">Disulfide bond</keyword>
<dbReference type="InterPro" id="IPR013201">
    <property type="entry name" value="Prot_inhib_I29"/>
</dbReference>
<evidence type="ECO:0000256" key="3">
    <source>
        <dbReference type="ARBA" id="ARBA00022801"/>
    </source>
</evidence>
<dbReference type="GO" id="GO:0006508">
    <property type="term" value="P:proteolysis"/>
    <property type="evidence" value="ECO:0007669"/>
    <property type="project" value="UniProtKB-KW"/>
</dbReference>
<dbReference type="RefSeq" id="XP_018475271.1">
    <property type="nucleotide sequence ID" value="XM_018619769.2"/>
</dbReference>
<dbReference type="Proteomes" id="UP000504610">
    <property type="component" value="Chromosome 2"/>
</dbReference>
<evidence type="ECO:0000256" key="7">
    <source>
        <dbReference type="ARBA" id="ARBA00058653"/>
    </source>
</evidence>
<dbReference type="FunFam" id="3.90.70.10:FF:000039">
    <property type="entry name" value="Cysteine proteinase 2, putative"/>
    <property type="match status" value="1"/>
</dbReference>
<dbReference type="Gene3D" id="3.90.70.10">
    <property type="entry name" value="Cysteine proteinases"/>
    <property type="match status" value="1"/>
</dbReference>
<keyword evidence="4" id="KW-0788">Thiol protease</keyword>
<dbReference type="GO" id="GO:0004197">
    <property type="term" value="F:cysteine-type endopeptidase activity"/>
    <property type="evidence" value="ECO:0007669"/>
    <property type="project" value="UniProtKB-EC"/>
</dbReference>
<reference evidence="13 14" key="2">
    <citation type="submission" date="2025-04" db="UniProtKB">
        <authorList>
            <consortium name="RefSeq"/>
        </authorList>
    </citation>
    <scope>IDENTIFICATION</scope>
    <source>
        <tissue evidence="13 14">Leaf</tissue>
    </source>
</reference>
<dbReference type="GO" id="GO:0009699">
    <property type="term" value="P:phenylpropanoid biosynthetic process"/>
    <property type="evidence" value="ECO:0007669"/>
    <property type="project" value="UniProtKB-ARBA"/>
</dbReference>
<feature type="chain" id="PRO_5044637770" description="cathepsin H" evidence="9">
    <location>
        <begin position="22"/>
        <end position="341"/>
    </location>
</feature>
<evidence type="ECO:0000256" key="9">
    <source>
        <dbReference type="SAM" id="SignalP"/>
    </source>
</evidence>
<sequence length="341" mass="36971">MSVKSTLTSVVLVILIAASSAGDIGSDESTPITDGLRKVEESFVKILGQSNHVLSFARFAHKYGKTYENAEEVKHRFSVFKDTLDFIRSTNKKGLSYKVGVNQFADLTIQELQKTGGLKEAAVPRSVDWNKRGILGPVKNQGGCEASWAFSAVGAVEAAYSRKHKRITDLSEQQLIDCSLPYGNLGCISGRPSRAFEYLKSGAKGISLETDYPNRGSLGLCKLNVKKSNVNITRYVSISSGDEEELKRVVGSIGPVSISFNVVDSLNAYMDGVYNSSECGSALKDVNHYALAVGYGMEGGVPYWLIRNSWGPGWGVEGHFKVERGKNMCGVATRASYPIVA</sequence>
<protein>
    <recommendedName>
        <fullName evidence="8">cathepsin H</fullName>
        <ecNumber evidence="8">3.4.22.16</ecNumber>
    </recommendedName>
</protein>
<proteinExistence type="inferred from homology"/>
<comment type="catalytic activity">
    <reaction evidence="6">
        <text>Hydrolysis of proteins, acting as an aminopeptidase (notably, cleaving Arg-|-Xaa bonds) as well as an endopeptidase.</text>
        <dbReference type="EC" id="3.4.22.16"/>
    </reaction>
</comment>
<evidence type="ECO:0000313" key="13">
    <source>
        <dbReference type="RefSeq" id="XP_018475271.1"/>
    </source>
</evidence>
<dbReference type="PANTHER" id="PTHR12411">
    <property type="entry name" value="CYSTEINE PROTEASE FAMILY C1-RELATED"/>
    <property type="match status" value="1"/>
</dbReference>
<dbReference type="InterPro" id="IPR039417">
    <property type="entry name" value="Peptidase_C1A_papain-like"/>
</dbReference>
<evidence type="ECO:0000256" key="8">
    <source>
        <dbReference type="ARBA" id="ARBA00066501"/>
    </source>
</evidence>
<dbReference type="OrthoDB" id="10253408at2759"/>
<dbReference type="Pfam" id="PF00112">
    <property type="entry name" value="Peptidase_C1"/>
    <property type="match status" value="1"/>
</dbReference>
<name>A0A6J0MUL0_RAPSA</name>
<accession>A0A6J0MUL0</accession>
<evidence type="ECO:0000256" key="1">
    <source>
        <dbReference type="ARBA" id="ARBA00008455"/>
    </source>
</evidence>
<dbReference type="AlphaFoldDB" id="A0A6J0MUL0"/>
<dbReference type="KEGG" id="rsz:130508428"/>
<dbReference type="InterPro" id="IPR013128">
    <property type="entry name" value="Peptidase_C1A"/>
</dbReference>
<dbReference type="SUPFAM" id="SSF54001">
    <property type="entry name" value="Cysteine proteinases"/>
    <property type="match status" value="1"/>
</dbReference>
<keyword evidence="3" id="KW-0378">Hydrolase</keyword>
<evidence type="ECO:0000256" key="4">
    <source>
        <dbReference type="ARBA" id="ARBA00022807"/>
    </source>
</evidence>
<dbReference type="PRINTS" id="PR00705">
    <property type="entry name" value="PAPAIN"/>
</dbReference>
<evidence type="ECO:0000256" key="5">
    <source>
        <dbReference type="ARBA" id="ARBA00023157"/>
    </source>
</evidence>
<comment type="similarity">
    <text evidence="1">Belongs to the peptidase C1 family.</text>
</comment>